<accession>A0A7W3IJ89</accession>
<dbReference type="Proteomes" id="UP000547058">
    <property type="component" value="Unassembled WGS sequence"/>
</dbReference>
<protein>
    <submittedName>
        <fullName evidence="1">Uncharacterized protein</fullName>
    </submittedName>
</protein>
<sequence>MDIGKQATTDRTWIVISKPRTAADPGNAALANTILSNKTFIGQPFRQVGDQLFWHQTPAINNVAEHSAAVNTNSGAACGYDANKWAAAVGYVDSSAARIRAGSRQGGEAMRWSFAAGNLTLPRATNGSARTLRIGVTATNTDTGEHGDSHVGIVVIHNVSVIESHIADNVEYASQWMKRGGVWITFDPSS</sequence>
<reference evidence="1 2" key="1">
    <citation type="submission" date="2020-08" db="EMBL/GenBank/DDBJ databases">
        <title>Stenotrophomonas tumulicola JCM 30961.</title>
        <authorList>
            <person name="Deng Y."/>
        </authorList>
    </citation>
    <scope>NUCLEOTIDE SEQUENCE [LARGE SCALE GENOMIC DNA]</scope>
    <source>
        <strain evidence="1 2">JCM 30961</strain>
    </source>
</reference>
<dbReference type="EMBL" id="JACGXS010000023">
    <property type="protein sequence ID" value="MBA8683930.1"/>
    <property type="molecule type" value="Genomic_DNA"/>
</dbReference>
<evidence type="ECO:0000313" key="2">
    <source>
        <dbReference type="Proteomes" id="UP000547058"/>
    </source>
</evidence>
<comment type="caution">
    <text evidence="1">The sequence shown here is derived from an EMBL/GenBank/DDBJ whole genome shotgun (WGS) entry which is preliminary data.</text>
</comment>
<dbReference type="AlphaFoldDB" id="A0A7W3IJ89"/>
<keyword evidence="2" id="KW-1185">Reference proteome</keyword>
<name>A0A7W3IJ89_9GAMM</name>
<proteinExistence type="predicted"/>
<evidence type="ECO:0000313" key="1">
    <source>
        <dbReference type="EMBL" id="MBA8683930.1"/>
    </source>
</evidence>
<dbReference type="RefSeq" id="WP_182342663.1">
    <property type="nucleotide sequence ID" value="NZ_JACGXS010000023.1"/>
</dbReference>
<gene>
    <name evidence="1" type="ORF">H4O11_19200</name>
</gene>
<organism evidence="1 2">
    <name type="scientific">Stenotrophomonas tumulicola</name>
    <dbReference type="NCBI Taxonomy" id="1685415"/>
    <lineage>
        <taxon>Bacteria</taxon>
        <taxon>Pseudomonadati</taxon>
        <taxon>Pseudomonadota</taxon>
        <taxon>Gammaproteobacteria</taxon>
        <taxon>Lysobacterales</taxon>
        <taxon>Lysobacteraceae</taxon>
        <taxon>Stenotrophomonas</taxon>
    </lineage>
</organism>